<dbReference type="CDD" id="cd00729">
    <property type="entry name" value="rubredoxin_SM"/>
    <property type="match status" value="1"/>
</dbReference>
<dbReference type="InterPro" id="IPR024934">
    <property type="entry name" value="Rubredoxin-like_dom"/>
</dbReference>
<accession>A0A2T0BL67</accession>
<protein>
    <submittedName>
        <fullName evidence="8">Rubrerythrin</fullName>
    </submittedName>
</protein>
<reference evidence="8 9" key="1">
    <citation type="submission" date="2018-03" db="EMBL/GenBank/DDBJ databases">
        <title>Genome sequence of Clostridium vincentii DSM 10228.</title>
        <authorList>
            <person name="Poehlein A."/>
            <person name="Daniel R."/>
        </authorList>
    </citation>
    <scope>NUCLEOTIDE SEQUENCE [LARGE SCALE GENOMIC DNA]</scope>
    <source>
        <strain evidence="8 9">DSM 10228</strain>
    </source>
</reference>
<comment type="cofactor">
    <cofactor evidence="1">
        <name>Fe(3+)</name>
        <dbReference type="ChEBI" id="CHEBI:29034"/>
    </cofactor>
</comment>
<evidence type="ECO:0000259" key="6">
    <source>
        <dbReference type="PROSITE" id="PS50903"/>
    </source>
</evidence>
<feature type="domain" description="Ferritin-like diiron" evidence="7">
    <location>
        <begin position="2"/>
        <end position="133"/>
    </location>
</feature>
<dbReference type="Proteomes" id="UP000239471">
    <property type="component" value="Unassembled WGS sequence"/>
</dbReference>
<sequence>MNIKGSKTEKNLYKTFAGESRARNKYSLYAEKARCEGYRWVAQIFDETSDNEKAHARETFNRFLKKNKDTEQNLVQAAVGESEESEKIYKEFEIMARKEGFEEIADFYKELQEVEEIHGKTFLMLAGKIKDGDMFCSEDEGLWQCMNCGYIHEGKEAPKECPLCKYPIDYFKPYCKVK</sequence>
<dbReference type="SUPFAM" id="SSF47240">
    <property type="entry name" value="Ferritin-like"/>
    <property type="match status" value="1"/>
</dbReference>
<keyword evidence="5" id="KW-0408">Iron</keyword>
<dbReference type="InterPro" id="IPR009078">
    <property type="entry name" value="Ferritin-like_SF"/>
</dbReference>
<dbReference type="PROSITE" id="PS50903">
    <property type="entry name" value="RUBREDOXIN_LIKE"/>
    <property type="match status" value="1"/>
</dbReference>
<dbReference type="GO" id="GO:0016491">
    <property type="term" value="F:oxidoreductase activity"/>
    <property type="evidence" value="ECO:0007669"/>
    <property type="project" value="InterPro"/>
</dbReference>
<dbReference type="OrthoDB" id="9799749at2"/>
<feature type="domain" description="Rubredoxin-like" evidence="6">
    <location>
        <begin position="140"/>
        <end position="174"/>
    </location>
</feature>
<dbReference type="Gene3D" id="2.20.28.10">
    <property type="match status" value="1"/>
</dbReference>
<dbReference type="InterPro" id="IPR012347">
    <property type="entry name" value="Ferritin-like"/>
</dbReference>
<keyword evidence="2" id="KW-0813">Transport</keyword>
<dbReference type="RefSeq" id="WP_106058186.1">
    <property type="nucleotide sequence ID" value="NZ_PVXQ01000001.1"/>
</dbReference>
<dbReference type="PROSITE" id="PS50905">
    <property type="entry name" value="FERRITIN_LIKE"/>
    <property type="match status" value="1"/>
</dbReference>
<evidence type="ECO:0000313" key="8">
    <source>
        <dbReference type="EMBL" id="PRR84609.1"/>
    </source>
</evidence>
<keyword evidence="4" id="KW-0249">Electron transport</keyword>
<dbReference type="InterPro" id="IPR003251">
    <property type="entry name" value="Rr_diiron-bd_dom"/>
</dbReference>
<dbReference type="GO" id="GO:0005506">
    <property type="term" value="F:iron ion binding"/>
    <property type="evidence" value="ECO:0007669"/>
    <property type="project" value="InterPro"/>
</dbReference>
<name>A0A2T0BL67_9CLOT</name>
<evidence type="ECO:0000256" key="2">
    <source>
        <dbReference type="ARBA" id="ARBA00022448"/>
    </source>
</evidence>
<organism evidence="8 9">
    <name type="scientific">Clostridium vincentii</name>
    <dbReference type="NCBI Taxonomy" id="52704"/>
    <lineage>
        <taxon>Bacteria</taxon>
        <taxon>Bacillati</taxon>
        <taxon>Bacillota</taxon>
        <taxon>Clostridia</taxon>
        <taxon>Eubacteriales</taxon>
        <taxon>Clostridiaceae</taxon>
        <taxon>Clostridium</taxon>
    </lineage>
</organism>
<evidence type="ECO:0000256" key="4">
    <source>
        <dbReference type="ARBA" id="ARBA00022982"/>
    </source>
</evidence>
<evidence type="ECO:0000256" key="1">
    <source>
        <dbReference type="ARBA" id="ARBA00001965"/>
    </source>
</evidence>
<comment type="caution">
    <text evidence="8">The sequence shown here is derived from an EMBL/GenBank/DDBJ whole genome shotgun (WGS) entry which is preliminary data.</text>
</comment>
<dbReference type="InterPro" id="IPR052364">
    <property type="entry name" value="Rubrerythrin"/>
</dbReference>
<keyword evidence="3" id="KW-0479">Metal-binding</keyword>
<dbReference type="PANTHER" id="PTHR43865">
    <property type="entry name" value="RUBRERYTHRIN-RELATED"/>
    <property type="match status" value="1"/>
</dbReference>
<gene>
    <name evidence="8" type="primary">rbr</name>
    <name evidence="8" type="ORF">CLVI_01320</name>
</gene>
<dbReference type="CDD" id="cd01041">
    <property type="entry name" value="Rubrerythrin"/>
    <property type="match status" value="1"/>
</dbReference>
<dbReference type="PANTHER" id="PTHR43865:SF1">
    <property type="entry name" value="RUBRERYTHRIN-RELATED"/>
    <property type="match status" value="1"/>
</dbReference>
<dbReference type="AlphaFoldDB" id="A0A2T0BL67"/>
<proteinExistence type="predicted"/>
<dbReference type="Gene3D" id="1.20.1260.10">
    <property type="match status" value="1"/>
</dbReference>
<dbReference type="InterPro" id="IPR009040">
    <property type="entry name" value="Ferritin-like_diiron"/>
</dbReference>
<dbReference type="SUPFAM" id="SSF57802">
    <property type="entry name" value="Rubredoxin-like"/>
    <property type="match status" value="1"/>
</dbReference>
<dbReference type="InterPro" id="IPR048574">
    <property type="entry name" value="RUBY_RBDX"/>
</dbReference>
<evidence type="ECO:0000256" key="5">
    <source>
        <dbReference type="ARBA" id="ARBA00023004"/>
    </source>
</evidence>
<dbReference type="Pfam" id="PF02915">
    <property type="entry name" value="Rubrerythrin"/>
    <property type="match status" value="1"/>
</dbReference>
<dbReference type="Pfam" id="PF21349">
    <property type="entry name" value="RUBY_RBDX"/>
    <property type="match status" value="1"/>
</dbReference>
<evidence type="ECO:0000259" key="7">
    <source>
        <dbReference type="PROSITE" id="PS50905"/>
    </source>
</evidence>
<evidence type="ECO:0000313" key="9">
    <source>
        <dbReference type="Proteomes" id="UP000239471"/>
    </source>
</evidence>
<keyword evidence="9" id="KW-1185">Reference proteome</keyword>
<dbReference type="EMBL" id="PVXQ01000001">
    <property type="protein sequence ID" value="PRR84609.1"/>
    <property type="molecule type" value="Genomic_DNA"/>
</dbReference>
<evidence type="ECO:0000256" key="3">
    <source>
        <dbReference type="ARBA" id="ARBA00022723"/>
    </source>
</evidence>